<dbReference type="STRING" id="3469.A0A4Y7JPD5"/>
<keyword evidence="3" id="KW-1185">Reference proteome</keyword>
<dbReference type="Gramene" id="RZC62954">
    <property type="protein sequence ID" value="RZC62954"/>
    <property type="gene ID" value="C5167_024711"/>
</dbReference>
<keyword evidence="1" id="KW-0472">Membrane</keyword>
<name>A0A4Y7JPD5_PAPSO</name>
<organism evidence="2 3">
    <name type="scientific">Papaver somniferum</name>
    <name type="common">Opium poppy</name>
    <dbReference type="NCBI Taxonomy" id="3469"/>
    <lineage>
        <taxon>Eukaryota</taxon>
        <taxon>Viridiplantae</taxon>
        <taxon>Streptophyta</taxon>
        <taxon>Embryophyta</taxon>
        <taxon>Tracheophyta</taxon>
        <taxon>Spermatophyta</taxon>
        <taxon>Magnoliopsida</taxon>
        <taxon>Ranunculales</taxon>
        <taxon>Papaveraceae</taxon>
        <taxon>Papaveroideae</taxon>
        <taxon>Papaver</taxon>
    </lineage>
</organism>
<evidence type="ECO:0000256" key="1">
    <source>
        <dbReference type="SAM" id="Phobius"/>
    </source>
</evidence>
<gene>
    <name evidence="2" type="ORF">C5167_024711</name>
</gene>
<evidence type="ECO:0000313" key="3">
    <source>
        <dbReference type="Proteomes" id="UP000316621"/>
    </source>
</evidence>
<evidence type="ECO:0000313" key="2">
    <source>
        <dbReference type="EMBL" id="RZC62954.1"/>
    </source>
</evidence>
<protein>
    <submittedName>
        <fullName evidence="2">Uncharacterized protein</fullName>
    </submittedName>
</protein>
<dbReference type="Proteomes" id="UP000316621">
    <property type="component" value="Chromosome 5"/>
</dbReference>
<dbReference type="AlphaFoldDB" id="A0A4Y7JPD5"/>
<dbReference type="EMBL" id="CM010719">
    <property type="protein sequence ID" value="RZC62954.1"/>
    <property type="molecule type" value="Genomic_DNA"/>
</dbReference>
<reference evidence="2 3" key="1">
    <citation type="journal article" date="2018" name="Science">
        <title>The opium poppy genome and morphinan production.</title>
        <authorList>
            <person name="Guo L."/>
            <person name="Winzer T."/>
            <person name="Yang X."/>
            <person name="Li Y."/>
            <person name="Ning Z."/>
            <person name="He Z."/>
            <person name="Teodor R."/>
            <person name="Lu Y."/>
            <person name="Bowser T.A."/>
            <person name="Graham I.A."/>
            <person name="Ye K."/>
        </authorList>
    </citation>
    <scope>NUCLEOTIDE SEQUENCE [LARGE SCALE GENOMIC DNA]</scope>
    <source>
        <strain evidence="3">cv. HN1</strain>
        <tissue evidence="2">Leaves</tissue>
    </source>
</reference>
<proteinExistence type="predicted"/>
<keyword evidence="1" id="KW-0812">Transmembrane</keyword>
<feature type="transmembrane region" description="Helical" evidence="1">
    <location>
        <begin position="26"/>
        <end position="46"/>
    </location>
</feature>
<keyword evidence="1" id="KW-1133">Transmembrane helix</keyword>
<accession>A0A4Y7JPD5</accession>
<sequence length="153" mass="17554">MFAVWFRDDVTTTDEWIKEESGKCNLFSYLFDYLTLILICNMFVFTDGMVRFQSGKSTHKRQKQDLVQKKRLRHANGLDDDAAEGAHGESEQSKIRGASLTEMFTPCQLEAHVATLKQWVGETKPKVDEKRAMGECKNDYACQLCGVEKLFSR</sequence>